<dbReference type="RefSeq" id="WP_036387822.1">
    <property type="nucleotide sequence ID" value="NZ_UGQB01000004.1"/>
</dbReference>
<sequence>MAKTVEQLKAEFATEGKTFVSWANERGYDPTYVSRILNGSIQANYGKAHKIAVELGLKQENSDD</sequence>
<dbReference type="STRING" id="1122244.GCA_000426885_01590"/>
<accession>A0A378R3D4</accession>
<name>A0A378R3D4_9GAMM</name>
<dbReference type="SUPFAM" id="SSF47413">
    <property type="entry name" value="lambda repressor-like DNA-binding domains"/>
    <property type="match status" value="1"/>
</dbReference>
<dbReference type="NCBIfam" id="TIGR04111">
    <property type="entry name" value="BcepMu_gp16"/>
    <property type="match status" value="1"/>
</dbReference>
<protein>
    <submittedName>
        <fullName evidence="1">Phage-associated protein, BcepMu gp16 family</fullName>
    </submittedName>
</protein>
<reference evidence="1 2" key="1">
    <citation type="submission" date="2018-06" db="EMBL/GenBank/DDBJ databases">
        <authorList>
            <consortium name="Pathogen Informatics"/>
            <person name="Doyle S."/>
        </authorList>
    </citation>
    <scope>NUCLEOTIDE SEQUENCE [LARGE SCALE GENOMIC DNA]</scope>
    <source>
        <strain evidence="1 2">NCTC12877</strain>
    </source>
</reference>
<evidence type="ECO:0000313" key="1">
    <source>
        <dbReference type="EMBL" id="STZ09299.1"/>
    </source>
</evidence>
<dbReference type="EMBL" id="UGQB01000004">
    <property type="protein sequence ID" value="STZ09299.1"/>
    <property type="molecule type" value="Genomic_DNA"/>
</dbReference>
<organism evidence="1 2">
    <name type="scientific">Moraxella caprae</name>
    <dbReference type="NCBI Taxonomy" id="90240"/>
    <lineage>
        <taxon>Bacteria</taxon>
        <taxon>Pseudomonadati</taxon>
        <taxon>Pseudomonadota</taxon>
        <taxon>Gammaproteobacteria</taxon>
        <taxon>Moraxellales</taxon>
        <taxon>Moraxellaceae</taxon>
        <taxon>Moraxella</taxon>
    </lineage>
</organism>
<dbReference type="AlphaFoldDB" id="A0A378R3D4"/>
<proteinExistence type="predicted"/>
<dbReference type="InterPro" id="IPR026365">
    <property type="entry name" value="BcepMu_gp16"/>
</dbReference>
<evidence type="ECO:0000313" key="2">
    <source>
        <dbReference type="Proteomes" id="UP000254065"/>
    </source>
</evidence>
<dbReference type="InterPro" id="IPR010982">
    <property type="entry name" value="Lambda_DNA-bd_dom_sf"/>
</dbReference>
<dbReference type="InterPro" id="IPR001589">
    <property type="entry name" value="Actinin_actin-bd_CS"/>
</dbReference>
<dbReference type="PROSITE" id="PS00019">
    <property type="entry name" value="ACTININ_1"/>
    <property type="match status" value="1"/>
</dbReference>
<keyword evidence="2" id="KW-1185">Reference proteome</keyword>
<dbReference type="OrthoDB" id="5679056at2"/>
<gene>
    <name evidence="1" type="ORF">NCTC12877_02314</name>
</gene>
<dbReference type="GO" id="GO:0003677">
    <property type="term" value="F:DNA binding"/>
    <property type="evidence" value="ECO:0007669"/>
    <property type="project" value="InterPro"/>
</dbReference>
<dbReference type="Proteomes" id="UP000254065">
    <property type="component" value="Unassembled WGS sequence"/>
</dbReference>